<gene>
    <name evidence="3" type="ORF">NEMVEDRAFT_v1g104172</name>
</gene>
<proteinExistence type="predicted"/>
<protein>
    <recommendedName>
        <fullName evidence="2">CFAP65 tenth Ig-like domain-containing protein</fullName>
    </recommendedName>
</protein>
<sequence length="381" mass="42658">FQENYGCRVLDCLNPSGEIPPGCTGLIHWIFAPLEAKTYVVDIPVSIIGGDSVLVTFTGVGYDQRIMGDTMAMKDSSAAGLPTKQVVSVPQQLAVLSEERLAFGNVPLYSVSRQVFFISNSSSDHAISFRWMLEGTPADQVVLIEPDHGYLHPGQSTLLKISFFSCGAPSMYDMDILCEIVDETEMAMFNERLIKWTNEQEERQYTFTITEADVTRPRSGPRLRSLDSSNTPHSKSESDLRRYQALPPIGSQEPTNTSKQRRKSSTPPQPSPPESFWLHLGVTARTHMIAEFHRSFPENTNEFIIDHIYLTCRRYVVNHEENKETGDLSALVSCTNSEMNVITDVMSVILRGLLEDSNFHGSLGELDNEPVPYFRQLGETP</sequence>
<dbReference type="AlphaFoldDB" id="A7S4I3"/>
<accession>A7S4I3</accession>
<dbReference type="HOGENOM" id="CLU_726811_0_0_1"/>
<dbReference type="InterPro" id="IPR013783">
    <property type="entry name" value="Ig-like_fold"/>
</dbReference>
<dbReference type="InParanoid" id="A7S4I3"/>
<evidence type="ECO:0000313" key="4">
    <source>
        <dbReference type="Proteomes" id="UP000001593"/>
    </source>
</evidence>
<feature type="non-terminal residue" evidence="3">
    <location>
        <position position="1"/>
    </location>
</feature>
<feature type="region of interest" description="Disordered" evidence="1">
    <location>
        <begin position="207"/>
        <end position="276"/>
    </location>
</feature>
<dbReference type="PhylomeDB" id="A7S4I3"/>
<dbReference type="eggNOG" id="ENOG502SIUK">
    <property type="taxonomic scope" value="Eukaryota"/>
</dbReference>
<dbReference type="InterPro" id="IPR056305">
    <property type="entry name" value="Ig_CFAP65_10th"/>
</dbReference>
<keyword evidence="4" id="KW-1185">Reference proteome</keyword>
<dbReference type="InterPro" id="IPR052614">
    <property type="entry name" value="CFAP65"/>
</dbReference>
<dbReference type="PANTHER" id="PTHR46127">
    <property type="entry name" value="CILIA- AND FLAGELLA-ASSOCIATED PROTEIN 65"/>
    <property type="match status" value="1"/>
</dbReference>
<reference evidence="3 4" key="1">
    <citation type="journal article" date="2007" name="Science">
        <title>Sea anemone genome reveals ancestral eumetazoan gene repertoire and genomic organization.</title>
        <authorList>
            <person name="Putnam N.H."/>
            <person name="Srivastava M."/>
            <person name="Hellsten U."/>
            <person name="Dirks B."/>
            <person name="Chapman J."/>
            <person name="Salamov A."/>
            <person name="Terry A."/>
            <person name="Shapiro H."/>
            <person name="Lindquist E."/>
            <person name="Kapitonov V.V."/>
            <person name="Jurka J."/>
            <person name="Genikhovich G."/>
            <person name="Grigoriev I.V."/>
            <person name="Lucas S.M."/>
            <person name="Steele R.E."/>
            <person name="Finnerty J.R."/>
            <person name="Technau U."/>
            <person name="Martindale M.Q."/>
            <person name="Rokhsar D.S."/>
        </authorList>
    </citation>
    <scope>NUCLEOTIDE SEQUENCE [LARGE SCALE GENOMIC DNA]</scope>
    <source>
        <strain evidence="4">CH2 X CH6</strain>
    </source>
</reference>
<feature type="non-terminal residue" evidence="3">
    <location>
        <position position="381"/>
    </location>
</feature>
<dbReference type="Proteomes" id="UP000001593">
    <property type="component" value="Unassembled WGS sequence"/>
</dbReference>
<evidence type="ECO:0000259" key="2">
    <source>
        <dbReference type="Pfam" id="PF24291"/>
    </source>
</evidence>
<name>A7S4I3_NEMVE</name>
<dbReference type="Gene3D" id="2.60.40.10">
    <property type="entry name" value="Immunoglobulins"/>
    <property type="match status" value="1"/>
</dbReference>
<dbReference type="STRING" id="45351.A7S4I3"/>
<evidence type="ECO:0000313" key="3">
    <source>
        <dbReference type="EMBL" id="EDO41418.1"/>
    </source>
</evidence>
<feature type="domain" description="CFAP65 tenth Ig-like" evidence="2">
    <location>
        <begin position="2"/>
        <end position="66"/>
    </location>
</feature>
<dbReference type="PANTHER" id="PTHR46127:SF1">
    <property type="entry name" value="CILIA- AND FLAGELLA-ASSOCIATED PROTEIN 65"/>
    <property type="match status" value="1"/>
</dbReference>
<evidence type="ECO:0000256" key="1">
    <source>
        <dbReference type="SAM" id="MobiDB-lite"/>
    </source>
</evidence>
<dbReference type="Pfam" id="PF24291">
    <property type="entry name" value="Ig_CFAP65"/>
    <property type="match status" value="1"/>
</dbReference>
<dbReference type="OMA" id="HAISFRW"/>
<dbReference type="EMBL" id="DS469578">
    <property type="protein sequence ID" value="EDO41418.1"/>
    <property type="molecule type" value="Genomic_DNA"/>
</dbReference>
<organism evidence="3 4">
    <name type="scientific">Nematostella vectensis</name>
    <name type="common">Starlet sea anemone</name>
    <dbReference type="NCBI Taxonomy" id="45351"/>
    <lineage>
        <taxon>Eukaryota</taxon>
        <taxon>Metazoa</taxon>
        <taxon>Cnidaria</taxon>
        <taxon>Anthozoa</taxon>
        <taxon>Hexacorallia</taxon>
        <taxon>Actiniaria</taxon>
        <taxon>Edwardsiidae</taxon>
        <taxon>Nematostella</taxon>
    </lineage>
</organism>